<feature type="domain" description="AAA+ ATPase" evidence="7">
    <location>
        <begin position="1870"/>
        <end position="2007"/>
    </location>
</feature>
<dbReference type="InterPro" id="IPR003593">
    <property type="entry name" value="AAA+_ATPase"/>
</dbReference>
<keyword evidence="2" id="KW-0547">Nucleotide-binding</keyword>
<dbReference type="Gene3D" id="1.10.8.60">
    <property type="match status" value="2"/>
</dbReference>
<keyword evidence="3" id="KW-0347">Helicase</keyword>
<dbReference type="GO" id="GO:0004386">
    <property type="term" value="F:helicase activity"/>
    <property type="evidence" value="ECO:0007669"/>
    <property type="project" value="InterPro"/>
</dbReference>
<dbReference type="InterPro" id="IPR000641">
    <property type="entry name" value="CbxX/CfxQ"/>
</dbReference>
<dbReference type="InterPro" id="IPR047187">
    <property type="entry name" value="SF1_C_Upf1"/>
</dbReference>
<dbReference type="InterPro" id="IPR050773">
    <property type="entry name" value="CbxX/CfxQ_RuBisCO_ESX"/>
</dbReference>
<feature type="compositionally biased region" description="Basic and acidic residues" evidence="6">
    <location>
        <begin position="1203"/>
        <end position="1231"/>
    </location>
</feature>
<dbReference type="eggNOG" id="KOG1807">
    <property type="taxonomic scope" value="Eukaryota"/>
</dbReference>
<feature type="compositionally biased region" description="Pro residues" evidence="6">
    <location>
        <begin position="2166"/>
        <end position="2175"/>
    </location>
</feature>
<dbReference type="SUPFAM" id="SSF52540">
    <property type="entry name" value="P-loop containing nucleoside triphosphate hydrolases"/>
    <property type="match status" value="4"/>
</dbReference>
<evidence type="ECO:0000259" key="7">
    <source>
        <dbReference type="SMART" id="SM00382"/>
    </source>
</evidence>
<dbReference type="FunFam" id="3.40.50.300:FF:001660">
    <property type="entry name" value="NF-X1 finger and helicase protein, putative"/>
    <property type="match status" value="1"/>
</dbReference>
<dbReference type="Pfam" id="PF17866">
    <property type="entry name" value="AAA_lid_6"/>
    <property type="match status" value="2"/>
</dbReference>
<dbReference type="CDD" id="cd18808">
    <property type="entry name" value="SF1_C_Upf1"/>
    <property type="match status" value="1"/>
</dbReference>
<dbReference type="InterPro" id="IPR041627">
    <property type="entry name" value="AAA_lid_6"/>
</dbReference>
<dbReference type="FunFam" id="1.10.8.60:FF:000160">
    <property type="entry name" value="WGS project CABT00000000 data, contig 2.55"/>
    <property type="match status" value="1"/>
</dbReference>
<evidence type="ECO:0000256" key="3">
    <source>
        <dbReference type="ARBA" id="ARBA00022806"/>
    </source>
</evidence>
<keyword evidence="5" id="KW-0175">Coiled coil</keyword>
<dbReference type="InterPro" id="IPR041679">
    <property type="entry name" value="DNA2/NAM7-like_C"/>
</dbReference>
<evidence type="ECO:0000256" key="6">
    <source>
        <dbReference type="SAM" id="MobiDB-lite"/>
    </source>
</evidence>
<dbReference type="OrthoDB" id="2423195at2759"/>
<organism evidence="8">
    <name type="scientific">Gaeumannomyces tritici (strain R3-111a-1)</name>
    <name type="common">Wheat and barley take-all root rot fungus</name>
    <name type="synonym">Gaeumannomyces graminis var. tritici</name>
    <dbReference type="NCBI Taxonomy" id="644352"/>
    <lineage>
        <taxon>Eukaryota</taxon>
        <taxon>Fungi</taxon>
        <taxon>Dikarya</taxon>
        <taxon>Ascomycota</taxon>
        <taxon>Pezizomycotina</taxon>
        <taxon>Sordariomycetes</taxon>
        <taxon>Sordariomycetidae</taxon>
        <taxon>Magnaporthales</taxon>
        <taxon>Magnaporthaceae</taxon>
        <taxon>Gaeumannomyces</taxon>
    </lineage>
</organism>
<dbReference type="InterPro" id="IPR003959">
    <property type="entry name" value="ATPase_AAA_core"/>
</dbReference>
<reference evidence="8" key="3">
    <citation type="submission" date="2010-09" db="EMBL/GenBank/DDBJ databases">
        <title>Annotation of Gaeumannomyces graminis var. tritici R3-111a-1.</title>
        <authorList>
            <consortium name="The Broad Institute Genome Sequencing Platform"/>
            <person name="Ma L.-J."/>
            <person name="Dead R."/>
            <person name="Young S.K."/>
            <person name="Zeng Q."/>
            <person name="Gargeya S."/>
            <person name="Fitzgerald M."/>
            <person name="Haas B."/>
            <person name="Abouelleil A."/>
            <person name="Alvarado L."/>
            <person name="Arachchi H.M."/>
            <person name="Berlin A."/>
            <person name="Brown A."/>
            <person name="Chapman S.B."/>
            <person name="Chen Z."/>
            <person name="Dunbar C."/>
            <person name="Freedman E."/>
            <person name="Gearin G."/>
            <person name="Gellesch M."/>
            <person name="Goldberg J."/>
            <person name="Griggs A."/>
            <person name="Gujja S."/>
            <person name="Heiman D."/>
            <person name="Howarth C."/>
            <person name="Larson L."/>
            <person name="Lui A."/>
            <person name="MacDonald P.J.P."/>
            <person name="Mehta T."/>
            <person name="Montmayeur A."/>
            <person name="Murphy C."/>
            <person name="Neiman D."/>
            <person name="Pearson M."/>
            <person name="Priest M."/>
            <person name="Roberts A."/>
            <person name="Saif S."/>
            <person name="Shea T."/>
            <person name="Shenoy N."/>
            <person name="Sisk P."/>
            <person name="Stolte C."/>
            <person name="Sykes S."/>
            <person name="Yandava C."/>
            <person name="Wortman J."/>
            <person name="Nusbaum C."/>
            <person name="Birren B."/>
        </authorList>
    </citation>
    <scope>NUCLEOTIDE SEQUENCE</scope>
    <source>
        <strain evidence="8">R3-111a-1</strain>
    </source>
</reference>
<dbReference type="Pfam" id="PF00004">
    <property type="entry name" value="AAA"/>
    <property type="match status" value="3"/>
</dbReference>
<proteinExistence type="inferred from homology"/>
<dbReference type="FunFam" id="1.10.8.60:FF:000159">
    <property type="entry name" value="p-loop containing nucleoside triphosphate hydrolase protein"/>
    <property type="match status" value="1"/>
</dbReference>
<feature type="coiled-coil region" evidence="5">
    <location>
        <begin position="2240"/>
        <end position="2274"/>
    </location>
</feature>
<name>J3P6J2_GAET3</name>
<protein>
    <recommendedName>
        <fullName evidence="7">AAA+ ATPase domain-containing protein</fullName>
    </recommendedName>
</protein>
<dbReference type="EnsemblFungi" id="EJT72267">
    <property type="protein sequence ID" value="EJT72267"/>
    <property type="gene ID" value="GGTG_09133"/>
</dbReference>
<dbReference type="PANTHER" id="PTHR43392">
    <property type="entry name" value="AAA-TYPE ATPASE FAMILY PROTEIN / ANKYRIN REPEAT FAMILY PROTEIN"/>
    <property type="match status" value="1"/>
</dbReference>
<reference evidence="10" key="1">
    <citation type="submission" date="2010-07" db="EMBL/GenBank/DDBJ databases">
        <title>The genome sequence of Gaeumannomyces graminis var. tritici strain R3-111a-1.</title>
        <authorList>
            <consortium name="The Broad Institute Genome Sequencing Platform"/>
            <person name="Ma L.-J."/>
            <person name="Dead R."/>
            <person name="Young S."/>
            <person name="Zeng Q."/>
            <person name="Koehrsen M."/>
            <person name="Alvarado L."/>
            <person name="Berlin A."/>
            <person name="Chapman S.B."/>
            <person name="Chen Z."/>
            <person name="Freedman E."/>
            <person name="Gellesch M."/>
            <person name="Goldberg J."/>
            <person name="Griggs A."/>
            <person name="Gujja S."/>
            <person name="Heilman E.R."/>
            <person name="Heiman D."/>
            <person name="Hepburn T."/>
            <person name="Howarth C."/>
            <person name="Jen D."/>
            <person name="Larson L."/>
            <person name="Mehta T."/>
            <person name="Neiman D."/>
            <person name="Pearson M."/>
            <person name="Roberts A."/>
            <person name="Saif S."/>
            <person name="Shea T."/>
            <person name="Shenoy N."/>
            <person name="Sisk P."/>
            <person name="Stolte C."/>
            <person name="Sykes S."/>
            <person name="Walk T."/>
            <person name="White J."/>
            <person name="Yandava C."/>
            <person name="Haas B."/>
            <person name="Nusbaum C."/>
            <person name="Birren B."/>
        </authorList>
    </citation>
    <scope>NUCLEOTIDE SEQUENCE [LARGE SCALE GENOMIC DNA]</scope>
    <source>
        <strain evidence="10">R3-111a-1</strain>
    </source>
</reference>
<dbReference type="EMBL" id="GL385399">
    <property type="protein sequence ID" value="EJT72267.1"/>
    <property type="molecule type" value="Genomic_DNA"/>
</dbReference>
<dbReference type="STRING" id="644352.J3P6J2"/>
<evidence type="ECO:0000313" key="8">
    <source>
        <dbReference type="EMBL" id="EJT72267.1"/>
    </source>
</evidence>
<dbReference type="HOGENOM" id="CLU_001133_0_0_1"/>
<comment type="similarity">
    <text evidence="1">Belongs to the CbxX/CfxQ family.</text>
</comment>
<dbReference type="FunFam" id="3.40.50.300:FF:000216">
    <property type="entry name" value="Type VII secretion ATPase EccA"/>
    <property type="match status" value="3"/>
</dbReference>
<dbReference type="PANTHER" id="PTHR43392:SF2">
    <property type="entry name" value="AAA-TYPE ATPASE FAMILY PROTEIN _ ANKYRIN REPEAT FAMILY PROTEIN"/>
    <property type="match status" value="1"/>
</dbReference>
<keyword evidence="3" id="KW-0378">Hydrolase</keyword>
<feature type="domain" description="AAA+ ATPase" evidence="7">
    <location>
        <begin position="1597"/>
        <end position="1735"/>
    </location>
</feature>
<dbReference type="CDD" id="cd17936">
    <property type="entry name" value="EEXXEc_NFX1"/>
    <property type="match status" value="1"/>
</dbReference>
<evidence type="ECO:0000256" key="4">
    <source>
        <dbReference type="ARBA" id="ARBA00022840"/>
    </source>
</evidence>
<dbReference type="CDD" id="cd00009">
    <property type="entry name" value="AAA"/>
    <property type="match status" value="3"/>
</dbReference>
<dbReference type="PRINTS" id="PR00819">
    <property type="entry name" value="CBXCFQXSUPER"/>
</dbReference>
<accession>J3P6J2</accession>
<keyword evidence="4" id="KW-0067">ATP-binding</keyword>
<dbReference type="Pfam" id="PF13086">
    <property type="entry name" value="AAA_11"/>
    <property type="match status" value="1"/>
</dbReference>
<dbReference type="InterPro" id="IPR041677">
    <property type="entry name" value="DNA2/NAM7_AAA_11"/>
</dbReference>
<reference evidence="8" key="2">
    <citation type="submission" date="2010-07" db="EMBL/GenBank/DDBJ databases">
        <authorList>
            <consortium name="The Broad Institute Genome Sequencing Platform"/>
            <consortium name="Broad Institute Genome Sequencing Center for Infectious Disease"/>
            <person name="Ma L.-J."/>
            <person name="Dead R."/>
            <person name="Young S."/>
            <person name="Zeng Q."/>
            <person name="Koehrsen M."/>
            <person name="Alvarado L."/>
            <person name="Berlin A."/>
            <person name="Chapman S.B."/>
            <person name="Chen Z."/>
            <person name="Freedman E."/>
            <person name="Gellesch M."/>
            <person name="Goldberg J."/>
            <person name="Griggs A."/>
            <person name="Gujja S."/>
            <person name="Heilman E.R."/>
            <person name="Heiman D."/>
            <person name="Hepburn T."/>
            <person name="Howarth C."/>
            <person name="Jen D."/>
            <person name="Larson L."/>
            <person name="Mehta T."/>
            <person name="Neiman D."/>
            <person name="Pearson M."/>
            <person name="Roberts A."/>
            <person name="Saif S."/>
            <person name="Shea T."/>
            <person name="Shenoy N."/>
            <person name="Sisk P."/>
            <person name="Stolte C."/>
            <person name="Sykes S."/>
            <person name="Walk T."/>
            <person name="White J."/>
            <person name="Yandava C."/>
            <person name="Haas B."/>
            <person name="Nusbaum C."/>
            <person name="Birren B."/>
        </authorList>
    </citation>
    <scope>NUCLEOTIDE SEQUENCE</scope>
    <source>
        <strain evidence="8">R3-111a-1</strain>
    </source>
</reference>
<feature type="domain" description="AAA+ ATPase" evidence="7">
    <location>
        <begin position="1319"/>
        <end position="1465"/>
    </location>
</feature>
<dbReference type="GeneID" id="20349591"/>
<evidence type="ECO:0000256" key="5">
    <source>
        <dbReference type="SAM" id="Coils"/>
    </source>
</evidence>
<feature type="compositionally biased region" description="Low complexity" evidence="6">
    <location>
        <begin position="1233"/>
        <end position="1251"/>
    </location>
</feature>
<feature type="region of interest" description="Disordered" evidence="6">
    <location>
        <begin position="192"/>
        <end position="214"/>
    </location>
</feature>
<feature type="compositionally biased region" description="Pro residues" evidence="6">
    <location>
        <begin position="2132"/>
        <end position="2143"/>
    </location>
</feature>
<evidence type="ECO:0000256" key="1">
    <source>
        <dbReference type="ARBA" id="ARBA00010378"/>
    </source>
</evidence>
<sequence length="2328" mass="259409">MTSGPKDQATRARRLYARFKSVLEGKNKILSDGDAALFLEAVLAQESPSRCVESLVASAHGLDAVRSSVRTDFSIAFLQTSTLKLLIFLSDPSIRALSSGLFLWRVLEAILTPETVWRELIGAFLGNKLEEQDLLPLAWLVHEVVDSSRGFGFDFMPDVKLVLNHGGLKKSNSHETRTLACMIQKVVLLKSQPASSGKPAEHSPGGRHDNDSANFREISVYPTRDEFLSTRRPFYRTLDEVFEQEAGTTPEARAAVHLDNQFRLLREDMLAELRNDLQVSVGRRKGKRRAQVLSQLSPDDIDYGDSQRGRKCAIVVKCFAGLDDLQKQKPEKRQRFLKDHPNYVKHQAFGALSLGNEVCGFAFVHRDEGMLLLNPPKVCLQFADRKSLHGALVALKGSPANAKFTLVDTPVFAYEPVLKVLQTMTTLPLAEYLMSPAAAEEEVFQMEPGIARFVSRLRSTIMKDGEEGVMLDDKTHIDLSQRDSLQNALSQSVSMIQGPPGTGKTFIGCRAMKAMYQHSNLRILVITYTNHALDDSLSGFKNVGIPESAMVRLGSKSTAETESMLLSKQNNRIPFHKNGVGGLIGPLKSERRDLAEDLDRAFEHYNKYVPSFAAVLEYLEFEDDCAAFHRAFTIPSETQGWKRVGGKGKTVGPDYLYSRWGNGENPGIFTKQVPKECEFVWDMTRQQRQEHRARWIETMILERVDEVTDFVVKMDDKQEQLENIFSEGKVATLRSKRIICCTTTAAAMNVKLLRLAEPDVLLVEEAGEILESHTLTALAPSVKQLISIGDHKQLRPKVKNYALTVEKGDGYDLNMSLFERLVKNGFKHTTLRKQHRMHPEISIFPRDLTYPDLRDGPQTHMRKAIEGLRDRVIFINHEHRETNDNQLMDRMDPGISGSRSNQFEALHILRIVRYLAQQGYGTDKMVVLAAYLGQVRLLRDTLAKENDPILNDLDASDLIRAGLMTQAASKVHKRPLRISTIDNYQGEESDIVIASLTRSNADGDIGFMYAPERVNVLLTRARCCLILLGNMETFMKSKKGSATWVRVFELLKENKHLYDGLPVQCTRHPNATAELRCPEDFDKFCPDGGCSEPCKEMVKCGIHPCQMHCHRLTDHSQTECTIKVSKVCERNHKRDVVCTKRNERCDKCIAEDKETERRIKRDLEIERQRLERQDQYRRELEAIQDDLDREKRLMKDMEDEEKEKETLAREREKLQNLKDGNVRKKERRAAQEAKSSGAAGEQAAGVGAASSPGEANDTTQFPSEVRKRWEELKEFEGARSAPLDELMGMIGLEQVKDSFLGIKTTVDTRIRQDVSVEEQRYGAALLGNPGTGKTTVARIYAKFLTSVGAIGGSSFEETTGAKLAYDGVQGCEALIDKMLNDGGGVVFIDEAYQLTSGNNPGGGAVLDYLLAKVENLTGKIVFVLAGYNKQMESFFAHNPGLPSRFPIEMKFADYSDEELLHILGLKIKKAYKGQMKCEDGPTGLFCRIVTRRIGRGRGKEGFGNARTVENTLAIISQRQSIRLARERRQNANPDDFLFTKEDIIGPKPSEALGKSTGWQELQKLFGLQSVKQSVKSLVSTIEQNYERELAEQSPVEFSLNKVFVGNPGTGKTTVATHYGRILVDLGLLSKGEVMIKNPSDFVGAALGESEKKTKGILASAVGKVLVIDEAYGLYGGQGVADPYKTGVIDTIVAEVQSVPGDDRCVLLLGYRDQMEDMFHNVNPGLSRRFPMSTAFTFEDFGDDDLRQILDLKLKKQSFEATDQAKRVAMEMLNRARNRPNFGNAGEIDIILDATKSRHQTRFDRGEKTSVTMLEALDFDPDFDRAARSDTNVRKLFESTVGAEDTVAKLEGYQQTVRTMKALGLDPKENVPFNFLFRGPPGTGKTTTAKKMGKVFYDMGFLASAEVVECSASDLIGQYVGQTGPKVLKQLDKALGKVLFVDEAYRLAEGHFAKEAMDELVDSATKDKYMKKLVIILAGYTDDINRLMSANAGLTSRFPEVIDFRSLDPLECANLLVKLLAAEKAKVARRNSEVAIDISVLEQPRPDFTNRVCGLFLDLAGQPNWGSARDVQTIARKVFNITMHNMDGLNLVVKEETIIAELESLRGERAERAKAVDAGGIEAALANLGIGPGSPPPPPPPAPMAPGVTTKTATATTTTARPASPEAAPPPPPPPAVDAEEKAAAATRDAGVSDVVWEQLERDKKAARDRQAVYDSLVKEASDAETRAYEQRREAVARQMVGEDDERRAAAEALARRLEEERQALVRRVLKEEEERRNEAAVQRRLQRIGICPAGFQWIKQQGGYRCSAGGHFVTDGELERETLNEAFF</sequence>
<evidence type="ECO:0000256" key="2">
    <source>
        <dbReference type="ARBA" id="ARBA00022741"/>
    </source>
</evidence>
<dbReference type="GO" id="GO:0016887">
    <property type="term" value="F:ATP hydrolysis activity"/>
    <property type="evidence" value="ECO:0007669"/>
    <property type="project" value="InterPro"/>
</dbReference>
<gene>
    <name evidence="9" type="primary">20349591</name>
    <name evidence="8" type="ORF">GGTG_09133</name>
</gene>
<reference evidence="9" key="4">
    <citation type="journal article" date="2015" name="G3 (Bethesda)">
        <title>Genome sequences of three phytopathogenic species of the Magnaporthaceae family of fungi.</title>
        <authorList>
            <person name="Okagaki L.H."/>
            <person name="Nunes C.C."/>
            <person name="Sailsbery J."/>
            <person name="Clay B."/>
            <person name="Brown D."/>
            <person name="John T."/>
            <person name="Oh Y."/>
            <person name="Young N."/>
            <person name="Fitzgerald M."/>
            <person name="Haas B.J."/>
            <person name="Zeng Q."/>
            <person name="Young S."/>
            <person name="Adiconis X."/>
            <person name="Fan L."/>
            <person name="Levin J.Z."/>
            <person name="Mitchell T.K."/>
            <person name="Okubara P.A."/>
            <person name="Farman M.L."/>
            <person name="Kohn L.M."/>
            <person name="Birren B."/>
            <person name="Ma L.-J."/>
            <person name="Dean R.A."/>
        </authorList>
    </citation>
    <scope>NUCLEOTIDE SEQUENCE</scope>
    <source>
        <strain evidence="9">R3-111a-1</strain>
    </source>
</reference>
<dbReference type="GO" id="GO:0005524">
    <property type="term" value="F:ATP binding"/>
    <property type="evidence" value="ECO:0007669"/>
    <property type="project" value="UniProtKB-KW"/>
</dbReference>
<feature type="region of interest" description="Disordered" evidence="6">
    <location>
        <begin position="2126"/>
        <end position="2189"/>
    </location>
</feature>
<feature type="region of interest" description="Disordered" evidence="6">
    <location>
        <begin position="1195"/>
        <end position="1263"/>
    </location>
</feature>
<evidence type="ECO:0000313" key="9">
    <source>
        <dbReference type="EnsemblFungi" id="EJT72267"/>
    </source>
</evidence>
<dbReference type="Gene3D" id="3.40.50.300">
    <property type="entry name" value="P-loop containing nucleotide triphosphate hydrolases"/>
    <property type="match status" value="6"/>
</dbReference>
<dbReference type="Proteomes" id="UP000006039">
    <property type="component" value="Unassembled WGS sequence"/>
</dbReference>
<feature type="compositionally biased region" description="Low complexity" evidence="6">
    <location>
        <begin position="2144"/>
        <end position="2165"/>
    </location>
</feature>
<feature type="compositionally biased region" description="Basic and acidic residues" evidence="6">
    <location>
        <begin position="199"/>
        <end position="211"/>
    </location>
</feature>
<dbReference type="CDD" id="cd06008">
    <property type="entry name" value="NF-X1-zinc-finger"/>
    <property type="match status" value="1"/>
</dbReference>
<dbReference type="InterPro" id="IPR027417">
    <property type="entry name" value="P-loop_NTPase"/>
</dbReference>
<keyword evidence="10" id="KW-1185">Reference proteome</keyword>
<dbReference type="SMART" id="SM00382">
    <property type="entry name" value="AAA"/>
    <property type="match status" value="4"/>
</dbReference>
<dbReference type="RefSeq" id="XP_009225241.1">
    <property type="nucleotide sequence ID" value="XM_009226977.1"/>
</dbReference>
<feature type="domain" description="AAA+ ATPase" evidence="7">
    <location>
        <begin position="490"/>
        <end position="915"/>
    </location>
</feature>
<dbReference type="VEuPathDB" id="FungiDB:GGTG_09133"/>
<reference evidence="9" key="5">
    <citation type="submission" date="2018-04" db="UniProtKB">
        <authorList>
            <consortium name="EnsemblFungi"/>
        </authorList>
    </citation>
    <scope>IDENTIFICATION</scope>
    <source>
        <strain evidence="9">R3-111a-1</strain>
    </source>
</reference>
<evidence type="ECO:0000313" key="10">
    <source>
        <dbReference type="Proteomes" id="UP000006039"/>
    </source>
</evidence>
<dbReference type="eggNOG" id="KOG0730">
    <property type="taxonomic scope" value="Eukaryota"/>
</dbReference>
<dbReference type="Pfam" id="PF13087">
    <property type="entry name" value="AAA_12"/>
    <property type="match status" value="1"/>
</dbReference>